<feature type="compositionally biased region" description="Polar residues" evidence="1">
    <location>
        <begin position="304"/>
        <end position="320"/>
    </location>
</feature>
<feature type="region of interest" description="Disordered" evidence="1">
    <location>
        <begin position="157"/>
        <end position="181"/>
    </location>
</feature>
<feature type="region of interest" description="Disordered" evidence="1">
    <location>
        <begin position="644"/>
        <end position="691"/>
    </location>
</feature>
<comment type="caution">
    <text evidence="2">The sequence shown here is derived from an EMBL/GenBank/DDBJ whole genome shotgun (WGS) entry which is preliminary data.</text>
</comment>
<feature type="compositionally biased region" description="Polar residues" evidence="1">
    <location>
        <begin position="603"/>
        <end position="614"/>
    </location>
</feature>
<name>A0A286U6X2_9AGAM</name>
<feature type="region of interest" description="Disordered" evidence="1">
    <location>
        <begin position="881"/>
        <end position="917"/>
    </location>
</feature>
<feature type="region of interest" description="Disordered" evidence="1">
    <location>
        <begin position="776"/>
        <end position="864"/>
    </location>
</feature>
<feature type="compositionally biased region" description="Basic and acidic residues" evidence="1">
    <location>
        <begin position="362"/>
        <end position="373"/>
    </location>
</feature>
<feature type="region of interest" description="Disordered" evidence="1">
    <location>
        <begin position="1093"/>
        <end position="1121"/>
    </location>
</feature>
<feature type="compositionally biased region" description="Low complexity" evidence="1">
    <location>
        <begin position="713"/>
        <end position="723"/>
    </location>
</feature>
<feature type="compositionally biased region" description="Low complexity" evidence="1">
    <location>
        <begin position="1352"/>
        <end position="1361"/>
    </location>
</feature>
<gene>
    <name evidence="2" type="ORF">PNOK_0908500</name>
</gene>
<evidence type="ECO:0000313" key="2">
    <source>
        <dbReference type="EMBL" id="PAV15323.1"/>
    </source>
</evidence>
<feature type="compositionally biased region" description="Low complexity" evidence="1">
    <location>
        <begin position="374"/>
        <end position="383"/>
    </location>
</feature>
<feature type="region of interest" description="Disordered" evidence="1">
    <location>
        <begin position="955"/>
        <end position="991"/>
    </location>
</feature>
<feature type="compositionally biased region" description="Basic residues" evidence="1">
    <location>
        <begin position="896"/>
        <end position="912"/>
    </location>
</feature>
<dbReference type="STRING" id="2282107.A0A286U6X2"/>
<organism evidence="2 3">
    <name type="scientific">Pyrrhoderma noxium</name>
    <dbReference type="NCBI Taxonomy" id="2282107"/>
    <lineage>
        <taxon>Eukaryota</taxon>
        <taxon>Fungi</taxon>
        <taxon>Dikarya</taxon>
        <taxon>Basidiomycota</taxon>
        <taxon>Agaricomycotina</taxon>
        <taxon>Agaricomycetes</taxon>
        <taxon>Hymenochaetales</taxon>
        <taxon>Hymenochaetaceae</taxon>
        <taxon>Pyrrhoderma</taxon>
    </lineage>
</organism>
<feature type="compositionally biased region" description="Polar residues" evidence="1">
    <location>
        <begin position="1095"/>
        <end position="1106"/>
    </location>
</feature>
<feature type="region of interest" description="Disordered" evidence="1">
    <location>
        <begin position="1517"/>
        <end position="1539"/>
    </location>
</feature>
<dbReference type="OrthoDB" id="3228777at2759"/>
<feature type="region of interest" description="Disordered" evidence="1">
    <location>
        <begin position="713"/>
        <end position="752"/>
    </location>
</feature>
<feature type="region of interest" description="Disordered" evidence="1">
    <location>
        <begin position="79"/>
        <end position="110"/>
    </location>
</feature>
<feature type="compositionally biased region" description="Low complexity" evidence="1">
    <location>
        <begin position="157"/>
        <end position="177"/>
    </location>
</feature>
<keyword evidence="3" id="KW-1185">Reference proteome</keyword>
<feature type="compositionally biased region" description="Polar residues" evidence="1">
    <location>
        <begin position="644"/>
        <end position="664"/>
    </location>
</feature>
<feature type="compositionally biased region" description="Low complexity" evidence="1">
    <location>
        <begin position="739"/>
        <end position="752"/>
    </location>
</feature>
<protein>
    <submittedName>
        <fullName evidence="2">Uncharacterized protein</fullName>
    </submittedName>
</protein>
<reference evidence="2 3" key="1">
    <citation type="journal article" date="2017" name="Mol. Ecol.">
        <title>Comparative and population genomic landscape of Phellinus noxius: A hypervariable fungus causing root rot in trees.</title>
        <authorList>
            <person name="Chung C.L."/>
            <person name="Lee T.J."/>
            <person name="Akiba M."/>
            <person name="Lee H.H."/>
            <person name="Kuo T.H."/>
            <person name="Liu D."/>
            <person name="Ke H.M."/>
            <person name="Yokoi T."/>
            <person name="Roa M.B."/>
            <person name="Lu M.J."/>
            <person name="Chang Y.Y."/>
            <person name="Ann P.J."/>
            <person name="Tsai J.N."/>
            <person name="Chen C.Y."/>
            <person name="Tzean S.S."/>
            <person name="Ota Y."/>
            <person name="Hattori T."/>
            <person name="Sahashi N."/>
            <person name="Liou R.F."/>
            <person name="Kikuchi T."/>
            <person name="Tsai I.J."/>
        </authorList>
    </citation>
    <scope>NUCLEOTIDE SEQUENCE [LARGE SCALE GENOMIC DNA]</scope>
    <source>
        <strain evidence="2 3">FFPRI411160</strain>
    </source>
</reference>
<proteinExistence type="predicted"/>
<feature type="compositionally biased region" description="Polar residues" evidence="1">
    <location>
        <begin position="724"/>
        <end position="738"/>
    </location>
</feature>
<feature type="compositionally biased region" description="Polar residues" evidence="1">
    <location>
        <begin position="832"/>
        <end position="850"/>
    </location>
</feature>
<dbReference type="InParanoid" id="A0A286U6X2"/>
<evidence type="ECO:0000313" key="3">
    <source>
        <dbReference type="Proteomes" id="UP000217199"/>
    </source>
</evidence>
<feature type="region of interest" description="Disordered" evidence="1">
    <location>
        <begin position="304"/>
        <end position="391"/>
    </location>
</feature>
<feature type="region of interest" description="Disordered" evidence="1">
    <location>
        <begin position="1233"/>
        <end position="1264"/>
    </location>
</feature>
<feature type="compositionally biased region" description="Polar residues" evidence="1">
    <location>
        <begin position="1362"/>
        <end position="1373"/>
    </location>
</feature>
<feature type="compositionally biased region" description="Low complexity" evidence="1">
    <location>
        <begin position="79"/>
        <end position="89"/>
    </location>
</feature>
<feature type="compositionally biased region" description="Basic and acidic residues" evidence="1">
    <location>
        <begin position="1234"/>
        <end position="1256"/>
    </location>
</feature>
<feature type="region of interest" description="Disordered" evidence="1">
    <location>
        <begin position="542"/>
        <end position="628"/>
    </location>
</feature>
<sequence>MVCYRRYERREEIRLRVARGITAKCEEKSEPQMLDIYIKPVNASERNCSEYAHSIPFEKLEKPRIWNDIKPLSATFVSSPISNESTTSSKHSRNRNDARNTATTAGYDRPASIGPEILSRLRWTGRESSSIDGPTCAGHELQLNRGRLQVSVMIAMPSAPSSRRSSQVSTSSSATSSLEKASFVSTETGRKGFDLVLGIADEPYFDFDEVLLRVNRSTRFTALRIWRSYDSIPSRRIHATFCGVRSPRNGRKCSPGALRSCVQETPSPSLKFLEFEMTATASTSSNSAPLSRFARISAGLGLKSLNNAGPSRQTRQYTDANESEWYIPYNGPYEPPKSVSRPGTSKDRDGDGGNWVGQNNGAEHDPFERDKSVAGHGASSASGHGHGVGSIFGIEPAPESYYEDDRKNVRSRAFSAASVYSEDAAIPGNVVSNERRSNWLSSPTASPVSPKLRTVRSISRMHNTSYLDTSVGIGESPVPAQRISQAPNHTLGHASGSGHGHGHDANEHLLQAHTHNKSGQAVSPVSPRDSFASFWTFGRSANKKAAGGTPSVYSGGRRPSIETHFSRPSTSTRNTAAQGTATGQPFSATRDRSATVGGAIHSGTDTSEAENATPRSIRPRANTTAQPGILKTSTSAPQMIRTANSAPVVSVDPSEQVSDGSAPSYQRHPYATASPPTGHREHSRYFPSQKRPTMLNLTVPFLSQSKSFASLKKSNSNLKSSVSTPNLRGSSGAKSNMGSASNSPSTPSATSSKWLSAETWCDALLFPRPRFRMRSAHVISPPGSPVGGTPPHSAPAQPRSLKRSIFGGKQHTDTRKSIRTPPSAPPVFVHPASSSPSQMVAGPSNAQPKPSRSKPFAQDDLAIPSPIPSLATVLKQNEEFDKERKQWKAQASKSFQNKRSRSLSKSRMRSKTRLKDPGIENELATSFDKIAATAFHGNQNMKPSILVADTSTGSKSAIGTNTTSSHSRNTSNVSQGVSSKGHSRKESWSTTALKSAKSVKGLCVQPEDLSPADERIIALDHALEKNRTKYVKAAEGRTNNEDVVVIAPGTLVSPSPKPSIRSADSTNHTGVGIALSTPTVFVEQQFQFSEHPYASSPTVEGQNLRPSNYAGPHPSHTSKVAEHNINDSTLSDMNERHRMPVASSQAYSSTLLHPYAAVEARHKPTLQVPRSGAISPPKRMFADIGTGMLREVLPEEIQYSPYSVRYTGNSRGSSNRNSDALGVEEALNMAFSRGEARDKSNESRERNDSAADEFGREANTQELLLPPNISITHKTEPILHADDDSVLESWQGQDDVVPDVSNHRTPVSGFSFIANSSPGVISMESSPMTSPRLFKKFDDMEDYSDLFYRPGQSQNQTPQQQEVSGSGHHTPSNEAMRVLNSREGSRSGSDKPMLARSNSALTNLRRQLSEEYGANDETQHLERGFGLGRRVGEAVTEMDEDVDDAHAMLSQGSSPPVTVLPLRVQMSRPLSSGPTILIPEDVESSRASSILERYEGEDGTDIFYRVREVPALSTPDPIISSNGLMPPNSGSGTDNTRASYLTSASSTSRISHLSDFPVPPGQNALTPGGIINSYFNTSTPDVMERNDPLVEPVTRDQQPQQPQQRRELRASRRTTFGPVEDDVSIKTDHS</sequence>
<feature type="compositionally biased region" description="Polar residues" evidence="1">
    <location>
        <begin position="1519"/>
        <end position="1539"/>
    </location>
</feature>
<feature type="region of interest" description="Disordered" evidence="1">
    <location>
        <begin position="1576"/>
        <end position="1630"/>
    </location>
</feature>
<feature type="region of interest" description="Disordered" evidence="1">
    <location>
        <begin position="1346"/>
        <end position="1373"/>
    </location>
</feature>
<dbReference type="Proteomes" id="UP000217199">
    <property type="component" value="Unassembled WGS sequence"/>
</dbReference>
<accession>A0A286U6X2</accession>
<feature type="compositionally biased region" description="Low complexity" evidence="1">
    <location>
        <begin position="960"/>
        <end position="972"/>
    </location>
</feature>
<evidence type="ECO:0000256" key="1">
    <source>
        <dbReference type="SAM" id="MobiDB-lite"/>
    </source>
</evidence>
<feature type="compositionally biased region" description="Polar residues" evidence="1">
    <location>
        <begin position="566"/>
        <end position="587"/>
    </location>
</feature>
<dbReference type="EMBL" id="NBII01000010">
    <property type="protein sequence ID" value="PAV15323.1"/>
    <property type="molecule type" value="Genomic_DNA"/>
</dbReference>